<dbReference type="EMBL" id="JJMG01000216">
    <property type="protein sequence ID" value="KEG38854.1"/>
    <property type="molecule type" value="Genomic_DNA"/>
</dbReference>
<proteinExistence type="predicted"/>
<keyword evidence="2" id="KW-1185">Reference proteome</keyword>
<name>A0ABR4SUI4_9ACTN</name>
<sequence>MFAMILSMYSDRAGARDPAKRTPMSEVGGIFDADRHGAFADCHGVGRPAVVVTVLPERSS</sequence>
<comment type="caution">
    <text evidence="1">The sequence shown here is derived from an EMBL/GenBank/DDBJ whole genome shotgun (WGS) entry which is preliminary data.</text>
</comment>
<evidence type="ECO:0000313" key="1">
    <source>
        <dbReference type="EMBL" id="KEG38854.1"/>
    </source>
</evidence>
<accession>A0ABR4SUI4</accession>
<gene>
    <name evidence="1" type="ORF">DJ64_18775</name>
</gene>
<dbReference type="Proteomes" id="UP000027632">
    <property type="component" value="Unassembled WGS sequence"/>
</dbReference>
<protein>
    <submittedName>
        <fullName evidence="1">Uncharacterized protein</fullName>
    </submittedName>
</protein>
<reference evidence="1 2" key="1">
    <citation type="submission" date="2014-04" db="EMBL/GenBank/DDBJ databases">
        <title>Draft genome sequence of the novel Streptomyces griseorubens JSD-1 playing a role in carbon and nitrogen cycle.</title>
        <authorList>
            <consortium name="Shanghai Jiao Tong University"/>
            <person name="Feng H."/>
            <person name="Sun Y."/>
            <person name="Zhi Y."/>
            <person name="Mao L."/>
            <person name="Luo Y."/>
            <person name="Wei X."/>
            <person name="Zhou P."/>
        </authorList>
    </citation>
    <scope>NUCLEOTIDE SEQUENCE [LARGE SCALE GENOMIC DNA]</scope>
    <source>
        <strain evidence="1 2">JSD-1</strain>
    </source>
</reference>
<organism evidence="1 2">
    <name type="scientific">Streptomyces griseorubens</name>
    <dbReference type="NCBI Taxonomy" id="66897"/>
    <lineage>
        <taxon>Bacteria</taxon>
        <taxon>Bacillati</taxon>
        <taxon>Actinomycetota</taxon>
        <taxon>Actinomycetes</taxon>
        <taxon>Kitasatosporales</taxon>
        <taxon>Streptomycetaceae</taxon>
        <taxon>Streptomyces</taxon>
        <taxon>Streptomyces althioticus group</taxon>
    </lineage>
</organism>
<evidence type="ECO:0000313" key="2">
    <source>
        <dbReference type="Proteomes" id="UP000027632"/>
    </source>
</evidence>